<reference evidence="2" key="1">
    <citation type="submission" date="2018-05" db="EMBL/GenBank/DDBJ databases">
        <authorList>
            <person name="Du Z."/>
            <person name="Wang X."/>
        </authorList>
    </citation>
    <scope>NUCLEOTIDE SEQUENCE [LARGE SCALE GENOMIC DNA]</scope>
    <source>
        <strain evidence="2">CQN31</strain>
    </source>
</reference>
<comment type="caution">
    <text evidence="1">The sequence shown here is derived from an EMBL/GenBank/DDBJ whole genome shotgun (WGS) entry which is preliminary data.</text>
</comment>
<keyword evidence="2" id="KW-1185">Reference proteome</keyword>
<dbReference type="InterPro" id="IPR005560">
    <property type="entry name" value="Csp_YhjQ"/>
</dbReference>
<organism evidence="1 2">
    <name type="scientific">Falsiroseomonas bella</name>
    <dbReference type="NCBI Taxonomy" id="2184016"/>
    <lineage>
        <taxon>Bacteria</taxon>
        <taxon>Pseudomonadati</taxon>
        <taxon>Pseudomonadota</taxon>
        <taxon>Alphaproteobacteria</taxon>
        <taxon>Acetobacterales</taxon>
        <taxon>Roseomonadaceae</taxon>
        <taxon>Falsiroseomonas</taxon>
    </lineage>
</organism>
<dbReference type="Proteomes" id="UP000245765">
    <property type="component" value="Unassembled WGS sequence"/>
</dbReference>
<dbReference type="EMBL" id="QGNA01000007">
    <property type="protein sequence ID" value="PWS34361.1"/>
    <property type="molecule type" value="Genomic_DNA"/>
</dbReference>
<gene>
    <name evidence="1" type="ORF">DFH01_25410</name>
</gene>
<dbReference type="AlphaFoldDB" id="A0A317F5D7"/>
<name>A0A317F5D7_9PROT</name>
<evidence type="ECO:0000313" key="2">
    <source>
        <dbReference type="Proteomes" id="UP000245765"/>
    </source>
</evidence>
<accession>A0A317F5D7</accession>
<dbReference type="PANTHER" id="PTHR37310:SF1">
    <property type="entry name" value="CYTOPLASMIC PROTEIN"/>
    <property type="match status" value="1"/>
</dbReference>
<dbReference type="CDD" id="cd08026">
    <property type="entry name" value="DUF326"/>
    <property type="match status" value="1"/>
</dbReference>
<dbReference type="PANTHER" id="PTHR37310">
    <property type="entry name" value="CYTOPLASMIC PROTEIN-RELATED"/>
    <property type="match status" value="1"/>
</dbReference>
<dbReference type="InterPro" id="IPR044543">
    <property type="entry name" value="YHJQ-like"/>
</dbReference>
<dbReference type="Pfam" id="PF03860">
    <property type="entry name" value="Csp"/>
    <property type="match status" value="1"/>
</dbReference>
<evidence type="ECO:0000313" key="1">
    <source>
        <dbReference type="EMBL" id="PWS34361.1"/>
    </source>
</evidence>
<proteinExistence type="predicted"/>
<dbReference type="RefSeq" id="WP_109873334.1">
    <property type="nucleotide sequence ID" value="NZ_QGNA01000007.1"/>
</dbReference>
<sequence>MHVQQMISTHPHVRGNPNDALIRCIEECYDCAQVCTSCADACLGEDMVKQLAQCIRLDLDCADVCAATGTVASRRTGSNEEVIRQMLAACETACRLCGDECEKHAKMHAHCRVCTEACRRCQQACAEAMRSMARH</sequence>
<protein>
    <submittedName>
        <fullName evidence="1">Four-helix bundle copper-binding protein</fullName>
    </submittedName>
</protein>
<dbReference type="Gene3D" id="1.20.1270.360">
    <property type="match status" value="1"/>
</dbReference>
<dbReference type="OrthoDB" id="5396211at2"/>